<gene>
    <name evidence="7" type="ORF">SAMN05445756_0873</name>
</gene>
<evidence type="ECO:0000256" key="4">
    <source>
        <dbReference type="ARBA" id="ARBA00022989"/>
    </source>
</evidence>
<feature type="transmembrane region" description="Helical" evidence="6">
    <location>
        <begin position="165"/>
        <end position="187"/>
    </location>
</feature>
<dbReference type="OrthoDB" id="9815525at2"/>
<dbReference type="GO" id="GO:0022857">
    <property type="term" value="F:transmembrane transporter activity"/>
    <property type="evidence" value="ECO:0007669"/>
    <property type="project" value="InterPro"/>
</dbReference>
<dbReference type="InterPro" id="IPR011701">
    <property type="entry name" value="MFS"/>
</dbReference>
<proteinExistence type="predicted"/>
<reference evidence="7 8" key="1">
    <citation type="submission" date="2017-06" db="EMBL/GenBank/DDBJ databases">
        <authorList>
            <person name="Kim H.J."/>
            <person name="Triplett B.A."/>
        </authorList>
    </citation>
    <scope>NUCLEOTIDE SEQUENCE [LARGE SCALE GENOMIC DNA]</scope>
    <source>
        <strain evidence="7 8">DSM 22179</strain>
    </source>
</reference>
<dbReference type="PANTHER" id="PTHR23513:SF6">
    <property type="entry name" value="MAJOR FACILITATOR SUPERFAMILY ASSOCIATED DOMAIN-CONTAINING PROTEIN"/>
    <property type="match status" value="1"/>
</dbReference>
<keyword evidence="3 6" id="KW-0812">Transmembrane</keyword>
<dbReference type="RefSeq" id="WP_159461856.1">
    <property type="nucleotide sequence ID" value="NZ_FYEZ01000001.1"/>
</dbReference>
<feature type="transmembrane region" description="Helical" evidence="6">
    <location>
        <begin position="335"/>
        <end position="361"/>
    </location>
</feature>
<dbReference type="AlphaFoldDB" id="A0A212TB94"/>
<feature type="transmembrane region" description="Helical" evidence="6">
    <location>
        <begin position="100"/>
        <end position="119"/>
    </location>
</feature>
<dbReference type="SUPFAM" id="SSF103473">
    <property type="entry name" value="MFS general substrate transporter"/>
    <property type="match status" value="1"/>
</dbReference>
<dbReference type="GO" id="GO:0005886">
    <property type="term" value="C:plasma membrane"/>
    <property type="evidence" value="ECO:0007669"/>
    <property type="project" value="UniProtKB-SubCell"/>
</dbReference>
<organism evidence="7 8">
    <name type="scientific">Kytococcus aerolatus</name>
    <dbReference type="NCBI Taxonomy" id="592308"/>
    <lineage>
        <taxon>Bacteria</taxon>
        <taxon>Bacillati</taxon>
        <taxon>Actinomycetota</taxon>
        <taxon>Actinomycetes</taxon>
        <taxon>Micrococcales</taxon>
        <taxon>Kytococcaceae</taxon>
        <taxon>Kytococcus</taxon>
    </lineage>
</organism>
<dbReference type="PANTHER" id="PTHR23513">
    <property type="entry name" value="INTEGRAL MEMBRANE EFFLUX PROTEIN-RELATED"/>
    <property type="match status" value="1"/>
</dbReference>
<feature type="transmembrane region" description="Helical" evidence="6">
    <location>
        <begin position="41"/>
        <end position="59"/>
    </location>
</feature>
<comment type="subcellular location">
    <subcellularLocation>
        <location evidence="1">Cell membrane</location>
        <topology evidence="1">Multi-pass membrane protein</topology>
    </subcellularLocation>
</comment>
<evidence type="ECO:0000313" key="8">
    <source>
        <dbReference type="Proteomes" id="UP000198122"/>
    </source>
</evidence>
<evidence type="ECO:0000313" key="7">
    <source>
        <dbReference type="EMBL" id="SNC63275.1"/>
    </source>
</evidence>
<keyword evidence="8" id="KW-1185">Reference proteome</keyword>
<evidence type="ECO:0000256" key="6">
    <source>
        <dbReference type="SAM" id="Phobius"/>
    </source>
</evidence>
<dbReference type="Pfam" id="PF07690">
    <property type="entry name" value="MFS_1"/>
    <property type="match status" value="1"/>
</dbReference>
<protein>
    <submittedName>
        <fullName evidence="7">Major Facilitator Superfamily protein</fullName>
    </submittedName>
</protein>
<feature type="transmembrane region" description="Helical" evidence="6">
    <location>
        <begin position="244"/>
        <end position="265"/>
    </location>
</feature>
<accession>A0A212TB94</accession>
<evidence type="ECO:0000256" key="1">
    <source>
        <dbReference type="ARBA" id="ARBA00004651"/>
    </source>
</evidence>
<feature type="transmembrane region" description="Helical" evidence="6">
    <location>
        <begin position="139"/>
        <end position="159"/>
    </location>
</feature>
<keyword evidence="5 6" id="KW-0472">Membrane</keyword>
<keyword evidence="4 6" id="KW-1133">Transmembrane helix</keyword>
<feature type="transmembrane region" description="Helical" evidence="6">
    <location>
        <begin position="71"/>
        <end position="94"/>
    </location>
</feature>
<feature type="transmembrane region" description="Helical" evidence="6">
    <location>
        <begin position="214"/>
        <end position="232"/>
    </location>
</feature>
<dbReference type="InterPro" id="IPR036259">
    <property type="entry name" value="MFS_trans_sf"/>
</dbReference>
<feature type="transmembrane region" description="Helical" evidence="6">
    <location>
        <begin position="300"/>
        <end position="323"/>
    </location>
</feature>
<feature type="transmembrane region" description="Helical" evidence="6">
    <location>
        <begin position="367"/>
        <end position="388"/>
    </location>
</feature>
<sequence length="404" mass="40921">MPLHLRRLLTVFTLGQLGSWTGTGAIAWIAVRHLDATGTELGLLLGLGTFLGILLANLATPRTAGAHPATVLGGSALVAALAAASLAVAGWLAAVTLVHLGVTLCLQTAAGMLQAARIAPAMRQVAGEHLDEALGRQEAIAWTATIIGPALGGLLTDALGVEVTLLTVAVLTLGSAVAARGVAGMAWDPPAPRERPRADAGYRTIAGSPLLRRLLGNALLFTAGSMASTPLVDLLLLRTLELSALEFGLSQGLPCLGGILAGMVVHRLMGRFGRRPVLLASGVARTLWIAPLALVPTGLAGLAVVVGLQLGLLLAAGFFNPAFSRVRMDAAPGDLLAPVIVAWATLNRAVSAAAMALGGVLGSLVGIRPALVVVGLVTMASALFLVALPHPPSTDPEPEDAPAA</sequence>
<evidence type="ECO:0000256" key="5">
    <source>
        <dbReference type="ARBA" id="ARBA00023136"/>
    </source>
</evidence>
<keyword evidence="2" id="KW-1003">Cell membrane</keyword>
<name>A0A212TB94_9MICO</name>
<dbReference type="Proteomes" id="UP000198122">
    <property type="component" value="Unassembled WGS sequence"/>
</dbReference>
<dbReference type="EMBL" id="FYEZ01000001">
    <property type="protein sequence ID" value="SNC63275.1"/>
    <property type="molecule type" value="Genomic_DNA"/>
</dbReference>
<evidence type="ECO:0000256" key="2">
    <source>
        <dbReference type="ARBA" id="ARBA00022475"/>
    </source>
</evidence>
<dbReference type="Gene3D" id="1.20.1720.10">
    <property type="entry name" value="Multidrug resistance protein D"/>
    <property type="match status" value="1"/>
</dbReference>
<evidence type="ECO:0000256" key="3">
    <source>
        <dbReference type="ARBA" id="ARBA00022692"/>
    </source>
</evidence>